<accession>A0A142BP86</accession>
<geneLocation type="plasmid" evidence="1">
    <name>pSinB</name>
</geneLocation>
<keyword evidence="1" id="KW-0614">Plasmid</keyword>
<dbReference type="AlphaFoldDB" id="A0A142BP86"/>
<gene>
    <name evidence="1" type="ORF">pSinB_027</name>
</gene>
<evidence type="ECO:0000313" key="1">
    <source>
        <dbReference type="EMBL" id="AMP34894.1"/>
    </source>
</evidence>
<dbReference type="EMBL" id="KU140623">
    <property type="protein sequence ID" value="AMP34894.1"/>
    <property type="molecule type" value="Genomic_DNA"/>
</dbReference>
<reference evidence="1" key="1">
    <citation type="submission" date="2015-11" db="EMBL/GenBank/DDBJ databases">
        <title>Molecular characterization of pSinB plasmid of arsenite oxidizing, metalotolerant Sinorhizobium sp. M14 - insight into the heavy metal resistome of sinorhizobial extrachromosomal replicons.</title>
        <authorList>
            <person name="Romaniuk K."/>
            <person name="Decewicz P."/>
            <person name="Mielnicki S."/>
            <person name="Sklodowska A."/>
            <person name="Dziewit L."/>
            <person name="Drewniak L."/>
        </authorList>
    </citation>
    <scope>NUCLEOTIDE SEQUENCE</scope>
    <source>
        <strain evidence="1">M14</strain>
        <plasmid evidence="1">pSinB</plasmid>
    </source>
</reference>
<protein>
    <submittedName>
        <fullName evidence="1">Uncharacterized protein</fullName>
    </submittedName>
</protein>
<proteinExistence type="predicted"/>
<organism evidence="1">
    <name type="scientific">Sinorhizobium sp. M14</name>
    <dbReference type="NCBI Taxonomy" id="430451"/>
    <lineage>
        <taxon>Bacteria</taxon>
        <taxon>Pseudomonadati</taxon>
        <taxon>Pseudomonadota</taxon>
        <taxon>Alphaproteobacteria</taxon>
        <taxon>Hyphomicrobiales</taxon>
        <taxon>Rhizobiaceae</taxon>
        <taxon>Sinorhizobium/Ensifer group</taxon>
        <taxon>Sinorhizobium</taxon>
    </lineage>
</organism>
<name>A0A142BP86_9HYPH</name>
<sequence>MRIRKMYGKILCATVAGLALLAADYLVPMPFGSFVSEAQAVVGRPATPGSVAGVARRTTRRVIRRSAVYVAALPAGCVRTSVNGVVIWRCGGVYYQPYDGRYVVVYID</sequence>